<accession>A0A1F5XH48</accession>
<name>A0A1F5XH48_9BACT</name>
<dbReference type="Proteomes" id="UP000177346">
    <property type="component" value="Unassembled WGS sequence"/>
</dbReference>
<dbReference type="GO" id="GO:0042597">
    <property type="term" value="C:periplasmic space"/>
    <property type="evidence" value="ECO:0007669"/>
    <property type="project" value="UniProtKB-ARBA"/>
</dbReference>
<protein>
    <recommendedName>
        <fullName evidence="4">Solute-binding protein family 5 domain-containing protein</fullName>
    </recommendedName>
</protein>
<comment type="caution">
    <text evidence="5">The sequence shown here is derived from an EMBL/GenBank/DDBJ whole genome shotgun (WGS) entry which is preliminary data.</text>
</comment>
<dbReference type="InterPro" id="IPR039424">
    <property type="entry name" value="SBP_5"/>
</dbReference>
<dbReference type="PIRSF" id="PIRSF002741">
    <property type="entry name" value="MppA"/>
    <property type="match status" value="1"/>
</dbReference>
<dbReference type="GO" id="GO:1904680">
    <property type="term" value="F:peptide transmembrane transporter activity"/>
    <property type="evidence" value="ECO:0007669"/>
    <property type="project" value="TreeGrafter"/>
</dbReference>
<dbReference type="Pfam" id="PF00496">
    <property type="entry name" value="SBP_bac_5"/>
    <property type="match status" value="1"/>
</dbReference>
<feature type="domain" description="Solute-binding protein family 5" evidence="4">
    <location>
        <begin position="81"/>
        <end position="428"/>
    </location>
</feature>
<dbReference type="GO" id="GO:0015833">
    <property type="term" value="P:peptide transport"/>
    <property type="evidence" value="ECO:0007669"/>
    <property type="project" value="TreeGrafter"/>
</dbReference>
<keyword evidence="2" id="KW-0813">Transport</keyword>
<evidence type="ECO:0000256" key="1">
    <source>
        <dbReference type="ARBA" id="ARBA00005695"/>
    </source>
</evidence>
<dbReference type="InterPro" id="IPR030678">
    <property type="entry name" value="Peptide/Ni-bd"/>
</dbReference>
<dbReference type="EMBL" id="MFIF01000006">
    <property type="protein sequence ID" value="OGF87264.1"/>
    <property type="molecule type" value="Genomic_DNA"/>
</dbReference>
<evidence type="ECO:0000256" key="3">
    <source>
        <dbReference type="ARBA" id="ARBA00022729"/>
    </source>
</evidence>
<gene>
    <name evidence="5" type="ORF">A3B19_03485</name>
</gene>
<dbReference type="InterPro" id="IPR000914">
    <property type="entry name" value="SBP_5_dom"/>
</dbReference>
<dbReference type="Gene3D" id="3.40.190.10">
    <property type="entry name" value="Periplasmic binding protein-like II"/>
    <property type="match status" value="1"/>
</dbReference>
<evidence type="ECO:0000313" key="6">
    <source>
        <dbReference type="Proteomes" id="UP000177346"/>
    </source>
</evidence>
<dbReference type="Gene3D" id="3.90.76.10">
    <property type="entry name" value="Dipeptide-binding Protein, Domain 1"/>
    <property type="match status" value="1"/>
</dbReference>
<dbReference type="SUPFAM" id="SSF53850">
    <property type="entry name" value="Periplasmic binding protein-like II"/>
    <property type="match status" value="1"/>
</dbReference>
<dbReference type="Gene3D" id="3.10.105.10">
    <property type="entry name" value="Dipeptide-binding Protein, Domain 3"/>
    <property type="match status" value="1"/>
</dbReference>
<dbReference type="GO" id="GO:0043190">
    <property type="term" value="C:ATP-binding cassette (ABC) transporter complex"/>
    <property type="evidence" value="ECO:0007669"/>
    <property type="project" value="InterPro"/>
</dbReference>
<keyword evidence="3" id="KW-0732">Signal</keyword>
<evidence type="ECO:0000313" key="5">
    <source>
        <dbReference type="EMBL" id="OGF87264.1"/>
    </source>
</evidence>
<comment type="similarity">
    <text evidence="1">Belongs to the bacterial solute-binding protein 5 family.</text>
</comment>
<dbReference type="AlphaFoldDB" id="A0A1F5XH48"/>
<evidence type="ECO:0000256" key="2">
    <source>
        <dbReference type="ARBA" id="ARBA00022448"/>
    </source>
</evidence>
<proteinExistence type="inferred from homology"/>
<organism evidence="5 6">
    <name type="scientific">Candidatus Giovannonibacteria bacterium RIFCSPLOWO2_01_FULL_46_32</name>
    <dbReference type="NCBI Taxonomy" id="1798353"/>
    <lineage>
        <taxon>Bacteria</taxon>
        <taxon>Candidatus Giovannoniibacteriota</taxon>
    </lineage>
</organism>
<dbReference type="PANTHER" id="PTHR30290:SF9">
    <property type="entry name" value="OLIGOPEPTIDE-BINDING PROTEIN APPA"/>
    <property type="match status" value="1"/>
</dbReference>
<reference evidence="5 6" key="1">
    <citation type="journal article" date="2016" name="Nat. Commun.">
        <title>Thousands of microbial genomes shed light on interconnected biogeochemical processes in an aquifer system.</title>
        <authorList>
            <person name="Anantharaman K."/>
            <person name="Brown C.T."/>
            <person name="Hug L.A."/>
            <person name="Sharon I."/>
            <person name="Castelle C.J."/>
            <person name="Probst A.J."/>
            <person name="Thomas B.C."/>
            <person name="Singh A."/>
            <person name="Wilkins M.J."/>
            <person name="Karaoz U."/>
            <person name="Brodie E.L."/>
            <person name="Williams K.H."/>
            <person name="Hubbard S.S."/>
            <person name="Banfield J.F."/>
        </authorList>
    </citation>
    <scope>NUCLEOTIDE SEQUENCE [LARGE SCALE GENOMIC DNA]</scope>
</reference>
<sequence length="528" mass="59019">MRAEILVLIVLALIALVSFLGILTEINKKFGVETPAFGGTLREAVVGSPRFMNPLLAQSDTDRDLVSLLYADLLRHDGEGKPRPALAEKYEASPDGLEYTVTLKDKLYWSDGEKLTSDDIIFTIGLAKNPLVQSIRRANWEGVEAEKIDERTVRFRLNKAYAPFLENLTLGILPKHVWEKIPASQISLAELNTSPVGAGPYKIKSIDKDSRGSIVSVTLTANRYFVLGRPNIKIVFLKFYPDEDSALKGLESGAIDAYGSISPKNIDKLGSRTEIKEISLERVIAVFLNQGAKKEFASADVRKALNAAVDKKSLLDGVLGGRGKIIDGPLPEAAENNLYDPDAAKSIVSKSKTEISFTLTTAKTAELLEIAEILKNMWNEAGFKVEVKNFPIGDLEQSVIGPRRYDAFLYGEELVGNNPDPFAFWHSSQRNHPGYNIALYANSRVDKLLEDVRVEQSEEKRAELYRNIQREIKRDQPAVFLFSPSYLYAVPRDMGGIDIKSVNTGSDRFDTIHNWYLERIYVWKIFIK</sequence>
<evidence type="ECO:0000259" key="4">
    <source>
        <dbReference type="Pfam" id="PF00496"/>
    </source>
</evidence>
<dbReference type="PANTHER" id="PTHR30290">
    <property type="entry name" value="PERIPLASMIC BINDING COMPONENT OF ABC TRANSPORTER"/>
    <property type="match status" value="1"/>
</dbReference>